<comment type="caution">
    <text evidence="2">The sequence shown here is derived from an EMBL/GenBank/DDBJ whole genome shotgun (WGS) entry which is preliminary data.</text>
</comment>
<dbReference type="GO" id="GO:0030429">
    <property type="term" value="F:kynureninase activity"/>
    <property type="evidence" value="ECO:0007669"/>
    <property type="project" value="UniProtKB-EC"/>
</dbReference>
<evidence type="ECO:0000313" key="2">
    <source>
        <dbReference type="EMBL" id="KUG25289.1"/>
    </source>
</evidence>
<evidence type="ECO:0000256" key="1">
    <source>
        <dbReference type="ARBA" id="ARBA00022898"/>
    </source>
</evidence>
<dbReference type="InterPro" id="IPR010111">
    <property type="entry name" value="Kynureninase"/>
</dbReference>
<dbReference type="InterPro" id="IPR015424">
    <property type="entry name" value="PyrdxlP-dep_Trfase"/>
</dbReference>
<dbReference type="AlphaFoldDB" id="A0A0W8FWW0"/>
<organism evidence="2">
    <name type="scientific">hydrocarbon metagenome</name>
    <dbReference type="NCBI Taxonomy" id="938273"/>
    <lineage>
        <taxon>unclassified sequences</taxon>
        <taxon>metagenomes</taxon>
        <taxon>ecological metagenomes</taxon>
    </lineage>
</organism>
<proteinExistence type="predicted"/>
<dbReference type="SUPFAM" id="SSF53383">
    <property type="entry name" value="PLP-dependent transferases"/>
    <property type="match status" value="1"/>
</dbReference>
<dbReference type="Pfam" id="PF22580">
    <property type="entry name" value="KYNU_C"/>
    <property type="match status" value="1"/>
</dbReference>
<dbReference type="EMBL" id="LNQE01000723">
    <property type="protein sequence ID" value="KUG25289.1"/>
    <property type="molecule type" value="Genomic_DNA"/>
</dbReference>
<dbReference type="GO" id="GO:0043420">
    <property type="term" value="P:anthranilate metabolic process"/>
    <property type="evidence" value="ECO:0007669"/>
    <property type="project" value="TreeGrafter"/>
</dbReference>
<protein>
    <submittedName>
        <fullName evidence="2">Kynureninase</fullName>
        <ecNumber evidence="2">3.7.1.3</ecNumber>
    </submittedName>
</protein>
<dbReference type="EC" id="3.7.1.3" evidence="2"/>
<dbReference type="GO" id="GO:0030170">
    <property type="term" value="F:pyridoxal phosphate binding"/>
    <property type="evidence" value="ECO:0007669"/>
    <property type="project" value="InterPro"/>
</dbReference>
<reference evidence="2" key="1">
    <citation type="journal article" date="2015" name="Proc. Natl. Acad. Sci. U.S.A.">
        <title>Networks of energetic and metabolic interactions define dynamics in microbial communities.</title>
        <authorList>
            <person name="Embree M."/>
            <person name="Liu J.K."/>
            <person name="Al-Bassam M.M."/>
            <person name="Zengler K."/>
        </authorList>
    </citation>
    <scope>NUCLEOTIDE SEQUENCE</scope>
</reference>
<dbReference type="PANTHER" id="PTHR14084:SF0">
    <property type="entry name" value="KYNURENINASE"/>
    <property type="match status" value="1"/>
</dbReference>
<accession>A0A0W8FWW0</accession>
<dbReference type="PANTHER" id="PTHR14084">
    <property type="entry name" value="KYNURENINASE"/>
    <property type="match status" value="1"/>
</dbReference>
<dbReference type="GO" id="GO:0019441">
    <property type="term" value="P:L-tryptophan catabolic process to kynurenine"/>
    <property type="evidence" value="ECO:0007669"/>
    <property type="project" value="TreeGrafter"/>
</dbReference>
<keyword evidence="1" id="KW-0663">Pyridoxal phosphate</keyword>
<dbReference type="GO" id="GO:0005737">
    <property type="term" value="C:cytoplasm"/>
    <property type="evidence" value="ECO:0007669"/>
    <property type="project" value="InterPro"/>
</dbReference>
<gene>
    <name evidence="2" type="ORF">ASZ90_004887</name>
</gene>
<sequence length="121" mass="14096">MDAGIDSIRIKSIKLTEYLVFLINNILLPLEFKIGSPLDENFRGSHISIRHPEAFKIVKAMTDEKNNMVVIPDFREPDNIRLGLSPLYTTFEELWLTVNRIEEIVLTKEYQKYQEIKSVVT</sequence>
<dbReference type="GO" id="GO:0009435">
    <property type="term" value="P:NAD+ biosynthetic process"/>
    <property type="evidence" value="ECO:0007669"/>
    <property type="project" value="InterPro"/>
</dbReference>
<keyword evidence="2" id="KW-0378">Hydrolase</keyword>
<name>A0A0W8FWW0_9ZZZZ</name>
<dbReference type="InterPro" id="IPR015422">
    <property type="entry name" value="PyrdxlP-dep_Trfase_small"/>
</dbReference>
<dbReference type="Gene3D" id="3.90.1150.10">
    <property type="entry name" value="Aspartate Aminotransferase, domain 1"/>
    <property type="match status" value="1"/>
</dbReference>